<organism evidence="1 2">
    <name type="scientific">Alkalihalobacterium chitinilyticum</name>
    <dbReference type="NCBI Taxonomy" id="2980103"/>
    <lineage>
        <taxon>Bacteria</taxon>
        <taxon>Bacillati</taxon>
        <taxon>Bacillota</taxon>
        <taxon>Bacilli</taxon>
        <taxon>Bacillales</taxon>
        <taxon>Bacillaceae</taxon>
        <taxon>Alkalihalobacterium</taxon>
    </lineage>
</organism>
<reference evidence="1" key="1">
    <citation type="submission" date="2024-05" db="EMBL/GenBank/DDBJ databases">
        <title>Alkalihalobacillus sp. strain MEB203 novel alkaliphilic bacterium from Lonar Lake, India.</title>
        <authorList>
            <person name="Joshi A."/>
            <person name="Thite S."/>
            <person name="Mengade P."/>
        </authorList>
    </citation>
    <scope>NUCLEOTIDE SEQUENCE</scope>
    <source>
        <strain evidence="1">MEB 203</strain>
    </source>
</reference>
<dbReference type="RefSeq" id="WP_275116723.1">
    <property type="nucleotide sequence ID" value="NZ_JAOTPO010000001.1"/>
</dbReference>
<protein>
    <submittedName>
        <fullName evidence="1">Uncharacterized protein</fullName>
    </submittedName>
</protein>
<comment type="caution">
    <text evidence="1">The sequence shown here is derived from an EMBL/GenBank/DDBJ whole genome shotgun (WGS) entry which is preliminary data.</text>
</comment>
<sequence length="146" mass="17151">MGFVVLNKPGVSIECLYYGTGTPHLITGMTYVEQGSTIDWENAKFIVNKGWFIFVTLNGREEYVLYRTIRQLIDEQKMMVKFDIELDKFIISYQIDCGLKEKNKNLFFSSQKKQNAYNIILLKLPPIVRRFFYTVIMQVIRRICNG</sequence>
<name>A0ABT5V9G8_9BACI</name>
<dbReference type="EMBL" id="JAOTPO010000001">
    <property type="protein sequence ID" value="MDE5412101.1"/>
    <property type="molecule type" value="Genomic_DNA"/>
</dbReference>
<dbReference type="Proteomes" id="UP001148125">
    <property type="component" value="Unassembled WGS sequence"/>
</dbReference>
<evidence type="ECO:0000313" key="1">
    <source>
        <dbReference type="EMBL" id="MDE5412101.1"/>
    </source>
</evidence>
<evidence type="ECO:0000313" key="2">
    <source>
        <dbReference type="Proteomes" id="UP001148125"/>
    </source>
</evidence>
<accession>A0ABT5V9G8</accession>
<keyword evidence="2" id="KW-1185">Reference proteome</keyword>
<proteinExistence type="predicted"/>
<gene>
    <name evidence="1" type="ORF">N7Z68_01710</name>
</gene>